<reference evidence="9 10" key="1">
    <citation type="submission" date="2018-11" db="EMBL/GenBank/DDBJ databases">
        <title>Sequencing the genomes of 1000 actinobacteria strains.</title>
        <authorList>
            <person name="Klenk H.-P."/>
        </authorList>
    </citation>
    <scope>NUCLEOTIDE SEQUENCE [LARGE SCALE GENOMIC DNA]</scope>
    <source>
        <strain evidence="9 10">DSM 44231</strain>
    </source>
</reference>
<dbReference type="Proteomes" id="UP000268727">
    <property type="component" value="Unassembled WGS sequence"/>
</dbReference>
<dbReference type="GO" id="GO:0006355">
    <property type="term" value="P:regulation of DNA-templated transcription"/>
    <property type="evidence" value="ECO:0007669"/>
    <property type="project" value="InterPro"/>
</dbReference>
<gene>
    <name evidence="9" type="ORF">EDD40_3818</name>
</gene>
<dbReference type="InterPro" id="IPR002182">
    <property type="entry name" value="NB-ARC"/>
</dbReference>
<name>A0A3N1H7E4_9PSEU</name>
<dbReference type="Gene3D" id="1.25.40.10">
    <property type="entry name" value="Tetratricopeptide repeat domain"/>
    <property type="match status" value="3"/>
</dbReference>
<feature type="domain" description="Bacterial transcriptional activator" evidence="8">
    <location>
        <begin position="98"/>
        <end position="242"/>
    </location>
</feature>
<dbReference type="InterPro" id="IPR001867">
    <property type="entry name" value="OmpR/PhoB-type_DNA-bd"/>
</dbReference>
<dbReference type="SUPFAM" id="SSF46894">
    <property type="entry name" value="C-terminal effector domain of the bipartite response regulators"/>
    <property type="match status" value="1"/>
</dbReference>
<dbReference type="SUPFAM" id="SSF48452">
    <property type="entry name" value="TPR-like"/>
    <property type="match status" value="3"/>
</dbReference>
<dbReference type="InterPro" id="IPR016032">
    <property type="entry name" value="Sig_transdc_resp-reg_C-effctor"/>
</dbReference>
<dbReference type="InterPro" id="IPR019734">
    <property type="entry name" value="TPR_rpt"/>
</dbReference>
<dbReference type="InterPro" id="IPR005158">
    <property type="entry name" value="BTAD"/>
</dbReference>
<dbReference type="Pfam" id="PF03704">
    <property type="entry name" value="BTAD"/>
    <property type="match status" value="1"/>
</dbReference>
<dbReference type="SMART" id="SM00028">
    <property type="entry name" value="TPR"/>
    <property type="match status" value="6"/>
</dbReference>
<dbReference type="SUPFAM" id="SSF46785">
    <property type="entry name" value="Winged helix' DNA-binding domain"/>
    <property type="match status" value="1"/>
</dbReference>
<evidence type="ECO:0000313" key="9">
    <source>
        <dbReference type="EMBL" id="ROP38464.1"/>
    </source>
</evidence>
<accession>A0A3N1H7E4</accession>
<feature type="region of interest" description="Disordered" evidence="6">
    <location>
        <begin position="923"/>
        <end position="962"/>
    </location>
</feature>
<dbReference type="Gene3D" id="1.10.10.10">
    <property type="entry name" value="Winged helix-like DNA-binding domain superfamily/Winged helix DNA-binding domain"/>
    <property type="match status" value="2"/>
</dbReference>
<feature type="repeat" description="TPR" evidence="5">
    <location>
        <begin position="797"/>
        <end position="830"/>
    </location>
</feature>
<feature type="domain" description="OmpR/PhoB-type" evidence="7">
    <location>
        <begin position="19"/>
        <end position="91"/>
    </location>
</feature>
<dbReference type="SMART" id="SM01043">
    <property type="entry name" value="BTAD"/>
    <property type="match status" value="1"/>
</dbReference>
<dbReference type="Pfam" id="PF00931">
    <property type="entry name" value="NB-ARC"/>
    <property type="match status" value="1"/>
</dbReference>
<evidence type="ECO:0000256" key="5">
    <source>
        <dbReference type="PROSITE-ProRule" id="PRU00339"/>
    </source>
</evidence>
<dbReference type="InterPro" id="IPR027417">
    <property type="entry name" value="P-loop_NTPase"/>
</dbReference>
<proteinExistence type="inferred from homology"/>
<evidence type="ECO:0000313" key="10">
    <source>
        <dbReference type="Proteomes" id="UP000268727"/>
    </source>
</evidence>
<evidence type="ECO:0000256" key="2">
    <source>
        <dbReference type="ARBA" id="ARBA00023015"/>
    </source>
</evidence>
<protein>
    <submittedName>
        <fullName evidence="9">DNA-binding SARP family transcriptional activator</fullName>
    </submittedName>
</protein>
<dbReference type="GO" id="GO:0000160">
    <property type="term" value="P:phosphorelay signal transduction system"/>
    <property type="evidence" value="ECO:0007669"/>
    <property type="project" value="InterPro"/>
</dbReference>
<dbReference type="InterPro" id="IPR011990">
    <property type="entry name" value="TPR-like_helical_dom_sf"/>
</dbReference>
<dbReference type="InterPro" id="IPR036388">
    <property type="entry name" value="WH-like_DNA-bd_sf"/>
</dbReference>
<keyword evidence="3 9" id="KW-0238">DNA-binding</keyword>
<dbReference type="PANTHER" id="PTHR35807:SF1">
    <property type="entry name" value="TRANSCRIPTIONAL REGULATOR REDD"/>
    <property type="match status" value="1"/>
</dbReference>
<evidence type="ECO:0000256" key="4">
    <source>
        <dbReference type="ARBA" id="ARBA00023163"/>
    </source>
</evidence>
<dbReference type="AlphaFoldDB" id="A0A3N1H7E4"/>
<evidence type="ECO:0000259" key="7">
    <source>
        <dbReference type="SMART" id="SM00862"/>
    </source>
</evidence>
<dbReference type="PRINTS" id="PR00364">
    <property type="entry name" value="DISEASERSIST"/>
</dbReference>
<dbReference type="GO" id="GO:0043531">
    <property type="term" value="F:ADP binding"/>
    <property type="evidence" value="ECO:0007669"/>
    <property type="project" value="InterPro"/>
</dbReference>
<dbReference type="Gene3D" id="3.40.50.300">
    <property type="entry name" value="P-loop containing nucleotide triphosphate hydrolases"/>
    <property type="match status" value="1"/>
</dbReference>
<comment type="caution">
    <text evidence="9">The sequence shown here is derived from an EMBL/GenBank/DDBJ whole genome shotgun (WGS) entry which is preliminary data.</text>
</comment>
<evidence type="ECO:0000256" key="6">
    <source>
        <dbReference type="SAM" id="MobiDB-lite"/>
    </source>
</evidence>
<dbReference type="SUPFAM" id="SSF52540">
    <property type="entry name" value="P-loop containing nucleoside triphosphate hydrolases"/>
    <property type="match status" value="1"/>
</dbReference>
<sequence>MCRVLFRVLGAVDVVRSDGVRVPVDARKPRVLLATLLLHAGEWVSVERLVEALWPEGAPPSAEKNTKTYVWKLRGLLGGERIDGGRAGYRVRVAEGELDAHRFEALVRAGRRHGDAGLHRQAEAAFAEALGLWRGDPFRDLAGPDADSVRARLVERRLTALEGHAAASSALGSHEEAAVALAGLVARHPFRERLRGALMTALYRAGRQAEALDVYDEGRVLLDRELGLRPGEELRRLHLDILNQDPNLAVDREPGPSGWTGPAQVPAAVVGFTGRAEHVRRLDGLLPRTDDRQPSPVAVITGTGGVGKTALAVHWAHRARDRFPDGQLYVDLRGYDPDLPVGPGDALSGFLRALGVDSRDIPRDLDERSAAFRSLLAGRRVLVVLDNARTAAQVRPLLPGSPGCLVLVTSRDSLRGLVAKDGATRLRLDLLPADEARDLLRALIGDRAAADPRAADVLAELCARLPLALRLAAELATGRPSASLADLVGELTREQDRLDRLDDDADPHAALRSAFSWSYRQLSPAVARVFRLLGAHPCHELGLAAVAALTGSDEATARRHVDVLVRSHLVETTADGRFQMHDLLRAYARGLAAEVDAADGRAAALHALADHYVRVAAVAMGLFDPADPADPAGRRSAPAPTDPTTRADAVAWLEAERANLLAVAEHAARHGDAGHAEELTATLWRYFHVRGHHDESLALHTHALVAGRRRADRVAEGVALTGLGVACERLGRYEEALRHHERAVAVGRETGDVSFTGRALKNLGVVLRRLGRHDESQRSFQEALAIARAIGNRRGEAGVLCSLALVHEASGRYEEALRHVERALAAVPDVDNDHALVDHLQANLGLVHLRLGRWEVAGKHLDEALAGARATGNRDLEAEVLDTLGELATAEGDPGRAVDHHHEALALTRRTGDRHEEARAHDGLARAHAAWGRPEDARRHRLLATRRAPGARPVDGGSRAPG</sequence>
<dbReference type="EMBL" id="RJKM01000001">
    <property type="protein sequence ID" value="ROP38464.1"/>
    <property type="molecule type" value="Genomic_DNA"/>
</dbReference>
<dbReference type="PROSITE" id="PS50005">
    <property type="entry name" value="TPR"/>
    <property type="match status" value="1"/>
</dbReference>
<evidence type="ECO:0000256" key="3">
    <source>
        <dbReference type="ARBA" id="ARBA00023125"/>
    </source>
</evidence>
<dbReference type="InterPro" id="IPR036390">
    <property type="entry name" value="WH_DNA-bd_sf"/>
</dbReference>
<dbReference type="Pfam" id="PF13424">
    <property type="entry name" value="TPR_12"/>
    <property type="match status" value="3"/>
</dbReference>
<keyword evidence="10" id="KW-1185">Reference proteome</keyword>
<evidence type="ECO:0000256" key="1">
    <source>
        <dbReference type="ARBA" id="ARBA00005820"/>
    </source>
</evidence>
<comment type="similarity">
    <text evidence="1">Belongs to the AfsR/DnrI/RedD regulatory family.</text>
</comment>
<organism evidence="9 10">
    <name type="scientific">Saccharothrix texasensis</name>
    <dbReference type="NCBI Taxonomy" id="103734"/>
    <lineage>
        <taxon>Bacteria</taxon>
        <taxon>Bacillati</taxon>
        <taxon>Actinomycetota</taxon>
        <taxon>Actinomycetes</taxon>
        <taxon>Pseudonocardiales</taxon>
        <taxon>Pseudonocardiaceae</taxon>
        <taxon>Saccharothrix</taxon>
    </lineage>
</organism>
<dbReference type="CDD" id="cd15831">
    <property type="entry name" value="BTAD"/>
    <property type="match status" value="1"/>
</dbReference>
<dbReference type="SMART" id="SM00862">
    <property type="entry name" value="Trans_reg_C"/>
    <property type="match status" value="1"/>
</dbReference>
<keyword evidence="4" id="KW-0804">Transcription</keyword>
<evidence type="ECO:0000259" key="8">
    <source>
        <dbReference type="SMART" id="SM01043"/>
    </source>
</evidence>
<dbReference type="InterPro" id="IPR051677">
    <property type="entry name" value="AfsR-DnrI-RedD_regulator"/>
</dbReference>
<keyword evidence="5" id="KW-0802">TPR repeat</keyword>
<dbReference type="PANTHER" id="PTHR35807">
    <property type="entry name" value="TRANSCRIPTIONAL REGULATOR REDD-RELATED"/>
    <property type="match status" value="1"/>
</dbReference>
<dbReference type="GO" id="GO:0003677">
    <property type="term" value="F:DNA binding"/>
    <property type="evidence" value="ECO:0007669"/>
    <property type="project" value="UniProtKB-KW"/>
</dbReference>
<keyword evidence="2" id="KW-0805">Transcription regulation</keyword>